<dbReference type="GO" id="GO:0015297">
    <property type="term" value="F:antiporter activity"/>
    <property type="evidence" value="ECO:0007669"/>
    <property type="project" value="UniProtKB-KW"/>
</dbReference>
<dbReference type="GO" id="GO:0016020">
    <property type="term" value="C:membrane"/>
    <property type="evidence" value="ECO:0007669"/>
    <property type="project" value="UniProtKB-SubCell"/>
</dbReference>
<keyword evidence="7 10" id="KW-1133">Transmembrane helix</keyword>
<evidence type="ECO:0000313" key="14">
    <source>
        <dbReference type="Ensembl" id="ENSCINP00000014617.3"/>
    </source>
</evidence>
<dbReference type="Ensembl" id="ENSCINT00000014617.3">
    <property type="protein sequence ID" value="ENSCINP00000014617.3"/>
    <property type="gene ID" value="ENSCING00000007113.3"/>
</dbReference>
<name>F6SWX5_CIOIN</name>
<dbReference type="SUPFAM" id="SSF161111">
    <property type="entry name" value="Cation efflux protein transmembrane domain-like"/>
    <property type="match status" value="1"/>
</dbReference>
<feature type="transmembrane region" description="Helical" evidence="10">
    <location>
        <begin position="189"/>
        <end position="212"/>
    </location>
</feature>
<keyword evidence="11" id="KW-0732">Signal</keyword>
<dbReference type="InterPro" id="IPR027469">
    <property type="entry name" value="Cation_efflux_TMD_sf"/>
</dbReference>
<feature type="domain" description="Cation efflux protein transmembrane" evidence="12">
    <location>
        <begin position="6"/>
        <end position="217"/>
    </location>
</feature>
<keyword evidence="4" id="KW-0050">Antiport</keyword>
<keyword evidence="8 10" id="KW-0472">Membrane</keyword>
<reference evidence="14" key="2">
    <citation type="submission" date="2025-08" db="UniProtKB">
        <authorList>
            <consortium name="Ensembl"/>
        </authorList>
    </citation>
    <scope>IDENTIFICATION</scope>
</reference>
<protein>
    <recommendedName>
        <fullName evidence="16">Zinc transporter 1</fullName>
    </recommendedName>
</protein>
<evidence type="ECO:0000256" key="6">
    <source>
        <dbReference type="ARBA" id="ARBA00022833"/>
    </source>
</evidence>
<evidence type="ECO:0000256" key="10">
    <source>
        <dbReference type="SAM" id="Phobius"/>
    </source>
</evidence>
<reference evidence="15" key="1">
    <citation type="journal article" date="2002" name="Science">
        <title>The draft genome of Ciona intestinalis: insights into chordate and vertebrate origins.</title>
        <authorList>
            <person name="Dehal P."/>
            <person name="Satou Y."/>
            <person name="Campbell R.K."/>
            <person name="Chapman J."/>
            <person name="Degnan B."/>
            <person name="De Tomaso A."/>
            <person name="Davidson B."/>
            <person name="Di Gregorio A."/>
            <person name="Gelpke M."/>
            <person name="Goodstein D.M."/>
            <person name="Harafuji N."/>
            <person name="Hastings K.E."/>
            <person name="Ho I."/>
            <person name="Hotta K."/>
            <person name="Huang W."/>
            <person name="Kawashima T."/>
            <person name="Lemaire P."/>
            <person name="Martinez D."/>
            <person name="Meinertzhagen I.A."/>
            <person name="Necula S."/>
            <person name="Nonaka M."/>
            <person name="Putnam N."/>
            <person name="Rash S."/>
            <person name="Saiga H."/>
            <person name="Satake M."/>
            <person name="Terry A."/>
            <person name="Yamada L."/>
            <person name="Wang H.G."/>
            <person name="Awazu S."/>
            <person name="Azumi K."/>
            <person name="Boore J."/>
            <person name="Branno M."/>
            <person name="Chin-Bow S."/>
            <person name="DeSantis R."/>
            <person name="Doyle S."/>
            <person name="Francino P."/>
            <person name="Keys D.N."/>
            <person name="Haga S."/>
            <person name="Hayashi H."/>
            <person name="Hino K."/>
            <person name="Imai K.S."/>
            <person name="Inaba K."/>
            <person name="Kano S."/>
            <person name="Kobayashi K."/>
            <person name="Kobayashi M."/>
            <person name="Lee B.I."/>
            <person name="Makabe K.W."/>
            <person name="Manohar C."/>
            <person name="Matassi G."/>
            <person name="Medina M."/>
            <person name="Mochizuki Y."/>
            <person name="Mount S."/>
            <person name="Morishita T."/>
            <person name="Miura S."/>
            <person name="Nakayama A."/>
            <person name="Nishizaka S."/>
            <person name="Nomoto H."/>
            <person name="Ohta F."/>
            <person name="Oishi K."/>
            <person name="Rigoutsos I."/>
            <person name="Sano M."/>
            <person name="Sasaki A."/>
            <person name="Sasakura Y."/>
            <person name="Shoguchi E."/>
            <person name="Shin-i T."/>
            <person name="Spagnuolo A."/>
            <person name="Stainier D."/>
            <person name="Suzuki M.M."/>
            <person name="Tassy O."/>
            <person name="Takatori N."/>
            <person name="Tokuoka M."/>
            <person name="Yagi K."/>
            <person name="Yoshizaki F."/>
            <person name="Wada S."/>
            <person name="Zhang C."/>
            <person name="Hyatt P.D."/>
            <person name="Larimer F."/>
            <person name="Detter C."/>
            <person name="Doggett N."/>
            <person name="Glavina T."/>
            <person name="Hawkins T."/>
            <person name="Richardson P."/>
            <person name="Lucas S."/>
            <person name="Kohara Y."/>
            <person name="Levine M."/>
            <person name="Satoh N."/>
            <person name="Rokhsar D.S."/>
        </authorList>
    </citation>
    <scope>NUCLEOTIDE SEQUENCE [LARGE SCALE GENOMIC DNA]</scope>
</reference>
<evidence type="ECO:0000256" key="2">
    <source>
        <dbReference type="ARBA" id="ARBA00008873"/>
    </source>
</evidence>
<evidence type="ECO:0000259" key="13">
    <source>
        <dbReference type="Pfam" id="PF16916"/>
    </source>
</evidence>
<dbReference type="InterPro" id="IPR002524">
    <property type="entry name" value="Cation_efflux"/>
</dbReference>
<dbReference type="Gene3D" id="1.20.1510.10">
    <property type="entry name" value="Cation efflux protein transmembrane domain"/>
    <property type="match status" value="1"/>
</dbReference>
<evidence type="ECO:0000256" key="9">
    <source>
        <dbReference type="ARBA" id="ARBA00048349"/>
    </source>
</evidence>
<dbReference type="PANTHER" id="PTHR45820">
    <property type="entry name" value="FI23527P1"/>
    <property type="match status" value="1"/>
</dbReference>
<evidence type="ECO:0000256" key="8">
    <source>
        <dbReference type="ARBA" id="ARBA00023136"/>
    </source>
</evidence>
<dbReference type="GO" id="GO:0006829">
    <property type="term" value="P:zinc ion transport"/>
    <property type="evidence" value="ECO:0007669"/>
    <property type="project" value="UniProtKB-ARBA"/>
</dbReference>
<evidence type="ECO:0000256" key="4">
    <source>
        <dbReference type="ARBA" id="ARBA00022449"/>
    </source>
</evidence>
<feature type="signal peptide" evidence="11">
    <location>
        <begin position="1"/>
        <end position="19"/>
    </location>
</feature>
<dbReference type="NCBIfam" id="TIGR01297">
    <property type="entry name" value="CDF"/>
    <property type="match status" value="1"/>
</dbReference>
<dbReference type="GO" id="GO:0008324">
    <property type="term" value="F:monoatomic cation transmembrane transporter activity"/>
    <property type="evidence" value="ECO:0007669"/>
    <property type="project" value="InterPro"/>
</dbReference>
<dbReference type="InterPro" id="IPR036837">
    <property type="entry name" value="Cation_efflux_CTD_sf"/>
</dbReference>
<dbReference type="Pfam" id="PF16916">
    <property type="entry name" value="ZT_dimer"/>
    <property type="match status" value="1"/>
</dbReference>
<evidence type="ECO:0000256" key="11">
    <source>
        <dbReference type="SAM" id="SignalP"/>
    </source>
</evidence>
<feature type="chain" id="PRO_5041385813" description="Zinc transporter 1" evidence="11">
    <location>
        <begin position="20"/>
        <end position="366"/>
    </location>
</feature>
<reference evidence="14" key="3">
    <citation type="submission" date="2025-09" db="UniProtKB">
        <authorList>
            <consortium name="Ensembl"/>
        </authorList>
    </citation>
    <scope>IDENTIFICATION</scope>
</reference>
<dbReference type="Proteomes" id="UP000008144">
    <property type="component" value="Unassembled WGS sequence"/>
</dbReference>
<keyword evidence="5 10" id="KW-0812">Transmembrane</keyword>
<keyword evidence="3" id="KW-0813">Transport</keyword>
<feature type="transmembrane region" description="Helical" evidence="10">
    <location>
        <begin position="249"/>
        <end position="273"/>
    </location>
</feature>
<dbReference type="InterPro" id="IPR058533">
    <property type="entry name" value="Cation_efflux_TM"/>
</dbReference>
<keyword evidence="6" id="KW-0862">Zinc</keyword>
<evidence type="ECO:0008006" key="16">
    <source>
        <dbReference type="Google" id="ProtNLM"/>
    </source>
</evidence>
<evidence type="ECO:0000313" key="15">
    <source>
        <dbReference type="Proteomes" id="UP000008144"/>
    </source>
</evidence>
<dbReference type="SUPFAM" id="SSF160240">
    <property type="entry name" value="Cation efflux protein cytoplasmic domain-like"/>
    <property type="match status" value="1"/>
</dbReference>
<comment type="similarity">
    <text evidence="2">Belongs to the cation diffusion facilitator (CDF) transporter (TC 2.A.4) family. SLC30A subfamily.</text>
</comment>
<feature type="domain" description="Cation efflux protein cytoplasmic" evidence="13">
    <location>
        <begin position="285"/>
        <end position="357"/>
    </location>
</feature>
<evidence type="ECO:0000256" key="5">
    <source>
        <dbReference type="ARBA" id="ARBA00022692"/>
    </source>
</evidence>
<evidence type="ECO:0000256" key="1">
    <source>
        <dbReference type="ARBA" id="ARBA00004141"/>
    </source>
</evidence>
<dbReference type="InterPro" id="IPR027470">
    <property type="entry name" value="Cation_efflux_CTD"/>
</dbReference>
<proteinExistence type="inferred from homology"/>
<comment type="catalytic activity">
    <reaction evidence="9">
        <text>Zn(2+)(in) + 2 H(+)(out) = Zn(2+)(out) + 2 H(+)(in)</text>
        <dbReference type="Rhea" id="RHEA:72627"/>
        <dbReference type="ChEBI" id="CHEBI:15378"/>
        <dbReference type="ChEBI" id="CHEBI:29105"/>
    </reaction>
</comment>
<evidence type="ECO:0000256" key="7">
    <source>
        <dbReference type="ARBA" id="ARBA00022989"/>
    </source>
</evidence>
<dbReference type="PANTHER" id="PTHR45820:SF4">
    <property type="entry name" value="ZINC TRANSPORTER 63C, ISOFORM F"/>
    <property type="match status" value="1"/>
</dbReference>
<organism evidence="14 15">
    <name type="scientific">Ciona intestinalis</name>
    <name type="common">Transparent sea squirt</name>
    <name type="synonym">Ascidia intestinalis</name>
    <dbReference type="NCBI Taxonomy" id="7719"/>
    <lineage>
        <taxon>Eukaryota</taxon>
        <taxon>Metazoa</taxon>
        <taxon>Chordata</taxon>
        <taxon>Tunicata</taxon>
        <taxon>Ascidiacea</taxon>
        <taxon>Phlebobranchia</taxon>
        <taxon>Cionidae</taxon>
        <taxon>Ciona</taxon>
    </lineage>
</organism>
<evidence type="ECO:0000259" key="12">
    <source>
        <dbReference type="Pfam" id="PF01545"/>
    </source>
</evidence>
<accession>F6SWX5</accession>
<dbReference type="GeneTree" id="ENSGT00940000156484"/>
<evidence type="ECO:0000256" key="3">
    <source>
        <dbReference type="ARBA" id="ARBA00022448"/>
    </source>
</evidence>
<sequence>LSSMLGLIIVYFLAEAVVGHLTSSLTLIADSFHMLSDALSLVVALVAVRLSKREQAYFNTFGWVRFEVVGALINSTFLFALCISITMEAIEKFYDPGLISQPELVLAVGGCGLLINVIGLVLFGGHAHAGHNHSHGHDHGHNHGHDNHHNHLQVSSMHVFLLGNLFFRPTIFIVNNNGSTEQHMNMKAVFLHVLGDALGSVIVMISATIIYLVPEYIYCNKVCQSDPNLVLIELKNATAVNVVINVNEWIMYIDPAMSIVLVLIMIFTTYPLFKESSLVLLQTVPKHIKLQHLKEKIKTIEGVQEIQNFHLWQLTGEKLVATVHVWCNDAISFLRIAEEIKQRLNDAGIHSTTIQPEFYRSPKPYC</sequence>
<feature type="transmembrane region" description="Helical" evidence="10">
    <location>
        <begin position="63"/>
        <end position="86"/>
    </location>
</feature>
<keyword evidence="15" id="KW-1185">Reference proteome</keyword>
<dbReference type="AlphaFoldDB" id="F6SWX5"/>
<comment type="subcellular location">
    <subcellularLocation>
        <location evidence="1">Membrane</location>
        <topology evidence="1">Multi-pass membrane protein</topology>
    </subcellularLocation>
</comment>
<feature type="transmembrane region" description="Helical" evidence="10">
    <location>
        <begin position="106"/>
        <end position="125"/>
    </location>
</feature>
<dbReference type="Pfam" id="PF01545">
    <property type="entry name" value="Cation_efflux"/>
    <property type="match status" value="1"/>
</dbReference>